<keyword evidence="1" id="KW-0238">DNA-binding</keyword>
<dbReference type="Proteomes" id="UP000316621">
    <property type="component" value="Chromosome 6"/>
</dbReference>
<dbReference type="Gramene" id="RZC65649">
    <property type="protein sequence ID" value="RZC65649"/>
    <property type="gene ID" value="C5167_009338"/>
</dbReference>
<reference evidence="3 4" key="1">
    <citation type="journal article" date="2018" name="Science">
        <title>The opium poppy genome and morphinan production.</title>
        <authorList>
            <person name="Guo L."/>
            <person name="Winzer T."/>
            <person name="Yang X."/>
            <person name="Li Y."/>
            <person name="Ning Z."/>
            <person name="He Z."/>
            <person name="Teodor R."/>
            <person name="Lu Y."/>
            <person name="Bowser T.A."/>
            <person name="Graham I.A."/>
            <person name="Ye K."/>
        </authorList>
    </citation>
    <scope>NUCLEOTIDE SEQUENCE [LARGE SCALE GENOMIC DNA]</scope>
    <source>
        <strain evidence="4">cv. HN1</strain>
        <tissue evidence="3">Leaves</tissue>
    </source>
</reference>
<evidence type="ECO:0000259" key="2">
    <source>
        <dbReference type="Pfam" id="PF16900"/>
    </source>
</evidence>
<dbReference type="CDD" id="cd04481">
    <property type="entry name" value="RPA1_DBD_B_like"/>
    <property type="match status" value="1"/>
</dbReference>
<dbReference type="PANTHER" id="PTHR47165">
    <property type="entry name" value="OS03G0429900 PROTEIN"/>
    <property type="match status" value="1"/>
</dbReference>
<gene>
    <name evidence="3" type="ORF">C5167_009338</name>
</gene>
<organism evidence="3 4">
    <name type="scientific">Papaver somniferum</name>
    <name type="common">Opium poppy</name>
    <dbReference type="NCBI Taxonomy" id="3469"/>
    <lineage>
        <taxon>Eukaryota</taxon>
        <taxon>Viridiplantae</taxon>
        <taxon>Streptophyta</taxon>
        <taxon>Embryophyta</taxon>
        <taxon>Tracheophyta</taxon>
        <taxon>Spermatophyta</taxon>
        <taxon>Magnoliopsida</taxon>
        <taxon>Ranunculales</taxon>
        <taxon>Papaveraceae</taxon>
        <taxon>Papaveroideae</taxon>
        <taxon>Papaver</taxon>
    </lineage>
</organism>
<dbReference type="PANTHER" id="PTHR47165:SF4">
    <property type="entry name" value="OS03G0429900 PROTEIN"/>
    <property type="match status" value="1"/>
</dbReference>
<evidence type="ECO:0000313" key="4">
    <source>
        <dbReference type="Proteomes" id="UP000316621"/>
    </source>
</evidence>
<dbReference type="GO" id="GO:0003677">
    <property type="term" value="F:DNA binding"/>
    <property type="evidence" value="ECO:0007669"/>
    <property type="project" value="UniProtKB-KW"/>
</dbReference>
<evidence type="ECO:0000256" key="1">
    <source>
        <dbReference type="ARBA" id="ARBA00023125"/>
    </source>
</evidence>
<dbReference type="EMBL" id="CM010720">
    <property type="protein sequence ID" value="RZC65649.1"/>
    <property type="molecule type" value="Genomic_DNA"/>
</dbReference>
<keyword evidence="4" id="KW-1185">Reference proteome</keyword>
<dbReference type="SUPFAM" id="SSF50249">
    <property type="entry name" value="Nucleic acid-binding proteins"/>
    <property type="match status" value="1"/>
</dbReference>
<sequence>MASTVLHISGQAPQSPAILSLKEFQLKNGIGPWMARVRIVRMWHELDFMRTNDVTSLDLLLLDDDNDYRAYFNWNTDVTPLESTTAPIPGHKFFFTEFEALAVAATNTYLIDVVGVLTSHTNLQQVKRSSGDAAFMRELTLENISGMKLRVTLRGDSTSELTRNLDAHELNPKPIVDVVAGAYVKQYLGKPSLSSTNATKIYFDLDIPEVLHVRERSSHRTFFMQQSQFMIASTLFVTPGITIEECFLFRVPYLPQKLM</sequence>
<dbReference type="AlphaFoldDB" id="A0A4Y7K123"/>
<protein>
    <recommendedName>
        <fullName evidence="2">Replication protein A OB domain-containing protein</fullName>
    </recommendedName>
</protein>
<dbReference type="STRING" id="3469.A0A4Y7K123"/>
<accession>A0A4Y7K123</accession>
<dbReference type="InterPro" id="IPR031657">
    <property type="entry name" value="REPA_OB_2"/>
</dbReference>
<feature type="domain" description="Replication protein A OB" evidence="2">
    <location>
        <begin position="107"/>
        <end position="202"/>
    </location>
</feature>
<dbReference type="Pfam" id="PF16900">
    <property type="entry name" value="REPA_OB_2"/>
    <property type="match status" value="1"/>
</dbReference>
<evidence type="ECO:0000313" key="3">
    <source>
        <dbReference type="EMBL" id="RZC65649.1"/>
    </source>
</evidence>
<proteinExistence type="predicted"/>
<dbReference type="InterPro" id="IPR012340">
    <property type="entry name" value="NA-bd_OB-fold"/>
</dbReference>
<dbReference type="Gene3D" id="2.40.50.140">
    <property type="entry name" value="Nucleic acid-binding proteins"/>
    <property type="match status" value="1"/>
</dbReference>
<name>A0A4Y7K123_PAPSO</name>